<evidence type="ECO:0000256" key="2">
    <source>
        <dbReference type="ARBA" id="ARBA00006275"/>
    </source>
</evidence>
<protein>
    <submittedName>
        <fullName evidence="8">RagB/SusD family nutrient uptake outer membrane protein</fullName>
    </submittedName>
</protein>
<dbReference type="InterPro" id="IPR033985">
    <property type="entry name" value="SusD-like_N"/>
</dbReference>
<gene>
    <name evidence="8" type="ORF">J7I43_23060</name>
</gene>
<dbReference type="Proteomes" id="UP000679126">
    <property type="component" value="Unassembled WGS sequence"/>
</dbReference>
<dbReference type="RefSeq" id="WP_209148336.1">
    <property type="nucleotide sequence ID" value="NZ_JAGHKP010000004.1"/>
</dbReference>
<keyword evidence="4" id="KW-0472">Membrane</keyword>
<keyword evidence="3" id="KW-0732">Signal</keyword>
<comment type="caution">
    <text evidence="8">The sequence shown here is derived from an EMBL/GenBank/DDBJ whole genome shotgun (WGS) entry which is preliminary data.</text>
</comment>
<feature type="domain" description="RagB/SusD" evidence="6">
    <location>
        <begin position="299"/>
        <end position="410"/>
    </location>
</feature>
<dbReference type="Gene3D" id="1.25.40.390">
    <property type="match status" value="1"/>
</dbReference>
<evidence type="ECO:0000256" key="4">
    <source>
        <dbReference type="ARBA" id="ARBA00023136"/>
    </source>
</evidence>
<evidence type="ECO:0000256" key="3">
    <source>
        <dbReference type="ARBA" id="ARBA00022729"/>
    </source>
</evidence>
<evidence type="ECO:0000313" key="9">
    <source>
        <dbReference type="Proteomes" id="UP000679126"/>
    </source>
</evidence>
<evidence type="ECO:0000256" key="1">
    <source>
        <dbReference type="ARBA" id="ARBA00004442"/>
    </source>
</evidence>
<evidence type="ECO:0000259" key="7">
    <source>
        <dbReference type="Pfam" id="PF14322"/>
    </source>
</evidence>
<dbReference type="EMBL" id="JAGHKP010000004">
    <property type="protein sequence ID" value="MBO9155126.1"/>
    <property type="molecule type" value="Genomic_DNA"/>
</dbReference>
<evidence type="ECO:0000313" key="8">
    <source>
        <dbReference type="EMBL" id="MBO9155126.1"/>
    </source>
</evidence>
<sequence length="445" mass="49060">MTTRNILLSFSAMIAFSACSNKLDVRPDNLVAPSQVNSQNLPLVLNGAKLGLTNNSFYGYFCLSDYMSDDVQGLSLAGYESCNIPINDNTLTFAYRYPYQCIANANAVISYGEAHASETALNATVGEARLLRAFAYTILHEQFGKVAIMKGGEDPLTLPERNSEADVKAFITADLKKAADLLPDHTGQTLKASKQAAQLLLARFYLNEGKNTEALNLAETVIASGKFALQPDKYGDIFKYNTASKEMIYAIAETSSGNSLNYGLPNVYGPGGKNPDGTSIAGGGSTWIDSTMVKTYEDTDTRKAYYVKKTGSSITIEVYFLTKFPMEVTPAYPICRFSEAYLIAAEAKARTGVVDVARFNELRGKRGASLKTNADFADAQAFLDEIEMERRREFVGERQRWNDMRRFAKTKPWLAGLRQPEGHVLMPVPERILTLNPNVKQNADY</sequence>
<evidence type="ECO:0000256" key="5">
    <source>
        <dbReference type="ARBA" id="ARBA00023237"/>
    </source>
</evidence>
<evidence type="ECO:0000259" key="6">
    <source>
        <dbReference type="Pfam" id="PF07980"/>
    </source>
</evidence>
<name>A0ABS3YKD8_9BACT</name>
<dbReference type="Pfam" id="PF07980">
    <property type="entry name" value="SusD_RagB"/>
    <property type="match status" value="1"/>
</dbReference>
<accession>A0ABS3YKD8</accession>
<dbReference type="InterPro" id="IPR011990">
    <property type="entry name" value="TPR-like_helical_dom_sf"/>
</dbReference>
<organism evidence="8 9">
    <name type="scientific">Chitinophaga chungangae</name>
    <dbReference type="NCBI Taxonomy" id="2821488"/>
    <lineage>
        <taxon>Bacteria</taxon>
        <taxon>Pseudomonadati</taxon>
        <taxon>Bacteroidota</taxon>
        <taxon>Chitinophagia</taxon>
        <taxon>Chitinophagales</taxon>
        <taxon>Chitinophagaceae</taxon>
        <taxon>Chitinophaga</taxon>
    </lineage>
</organism>
<keyword evidence="9" id="KW-1185">Reference proteome</keyword>
<proteinExistence type="inferred from homology"/>
<dbReference type="Pfam" id="PF14322">
    <property type="entry name" value="SusD-like_3"/>
    <property type="match status" value="1"/>
</dbReference>
<comment type="similarity">
    <text evidence="2">Belongs to the SusD family.</text>
</comment>
<reference evidence="9" key="1">
    <citation type="submission" date="2021-03" db="EMBL/GenBank/DDBJ databases">
        <title>Assistant Professor.</title>
        <authorList>
            <person name="Huq M.A."/>
        </authorList>
    </citation>
    <scope>NUCLEOTIDE SEQUENCE [LARGE SCALE GENOMIC DNA]</scope>
    <source>
        <strain evidence="9">MAH-28</strain>
    </source>
</reference>
<dbReference type="SUPFAM" id="SSF48452">
    <property type="entry name" value="TPR-like"/>
    <property type="match status" value="1"/>
</dbReference>
<dbReference type="InterPro" id="IPR012944">
    <property type="entry name" value="SusD_RagB_dom"/>
</dbReference>
<feature type="domain" description="SusD-like N-terminal" evidence="7">
    <location>
        <begin position="83"/>
        <end position="206"/>
    </location>
</feature>
<keyword evidence="5" id="KW-0998">Cell outer membrane</keyword>
<comment type="subcellular location">
    <subcellularLocation>
        <location evidence="1">Cell outer membrane</location>
    </subcellularLocation>
</comment>
<dbReference type="CDD" id="cd08977">
    <property type="entry name" value="SusD"/>
    <property type="match status" value="1"/>
</dbReference>
<dbReference type="PROSITE" id="PS51257">
    <property type="entry name" value="PROKAR_LIPOPROTEIN"/>
    <property type="match status" value="1"/>
</dbReference>